<evidence type="ECO:0000256" key="1">
    <source>
        <dbReference type="ARBA" id="ARBA00001936"/>
    </source>
</evidence>
<accession>A0A643EZK6</accession>
<keyword evidence="6" id="KW-0464">Manganese</keyword>
<organism evidence="8">
    <name type="scientific">Brucella pituitosa</name>
    <dbReference type="NCBI Taxonomy" id="571256"/>
    <lineage>
        <taxon>Bacteria</taxon>
        <taxon>Pseudomonadati</taxon>
        <taxon>Pseudomonadota</taxon>
        <taxon>Alphaproteobacteria</taxon>
        <taxon>Hyphomicrobiales</taxon>
        <taxon>Brucellaceae</taxon>
        <taxon>Brucella/Ochrobactrum group</taxon>
        <taxon>Brucella</taxon>
    </lineage>
</organism>
<comment type="cofactor">
    <cofactor evidence="2">
        <name>Mg(2+)</name>
        <dbReference type="ChEBI" id="CHEBI:18420"/>
    </cofactor>
</comment>
<dbReference type="AlphaFoldDB" id="A0A643EZK6"/>
<dbReference type="EMBL" id="VZPE01000006">
    <property type="protein sequence ID" value="KAB0570647.1"/>
    <property type="molecule type" value="Genomic_DNA"/>
</dbReference>
<evidence type="ECO:0000256" key="3">
    <source>
        <dbReference type="ARBA" id="ARBA00022723"/>
    </source>
</evidence>
<dbReference type="InterPro" id="IPR039121">
    <property type="entry name" value="NUDT19"/>
</dbReference>
<evidence type="ECO:0000256" key="2">
    <source>
        <dbReference type="ARBA" id="ARBA00001946"/>
    </source>
</evidence>
<feature type="domain" description="Nudix hydrolase" evidence="7">
    <location>
        <begin position="17"/>
        <end position="230"/>
    </location>
</feature>
<dbReference type="InterPro" id="IPR000086">
    <property type="entry name" value="NUDIX_hydrolase_dom"/>
</dbReference>
<dbReference type="GO" id="GO:0016818">
    <property type="term" value="F:hydrolase activity, acting on acid anhydrides, in phosphorus-containing anhydrides"/>
    <property type="evidence" value="ECO:0007669"/>
    <property type="project" value="InterPro"/>
</dbReference>
<protein>
    <submittedName>
        <fullName evidence="8">NUDIX hydrolase</fullName>
    </submittedName>
</protein>
<keyword evidence="5" id="KW-0460">Magnesium</keyword>
<comment type="caution">
    <text evidence="8">The sequence shown here is derived from an EMBL/GenBank/DDBJ whole genome shotgun (WGS) entry which is preliminary data.</text>
</comment>
<evidence type="ECO:0000256" key="5">
    <source>
        <dbReference type="ARBA" id="ARBA00022842"/>
    </source>
</evidence>
<dbReference type="GO" id="GO:0046872">
    <property type="term" value="F:metal ion binding"/>
    <property type="evidence" value="ECO:0007669"/>
    <property type="project" value="UniProtKB-KW"/>
</dbReference>
<sequence length="260" mass="28621">MTSPVRSNQSSTQSALRPHDAASLLLIDRTGPTPRILMGKRHSSLVFMPGKFVFPGGRADAVDGAIAAATELSSNDTQKLMTGMGARASLRRARALGLCAIRETFEETGLRIARTSFDKQSSDQPSSAKRLSSGNIIMPDNKDWCAFLEHGALPALGDLRYFARAVTPPGNVRRFDARFFIVFRDSLPELETAKLVPSGELEDLDWVAIDEVDKLDVARITQAILKEARMLLTETRLDLPATLPVAQYSKRHGRFVREVI</sequence>
<dbReference type="PANTHER" id="PTHR12318">
    <property type="entry name" value="TESTOSTERONE-REGULATED PROTEIN RP2"/>
    <property type="match status" value="1"/>
</dbReference>
<keyword evidence="3" id="KW-0479">Metal-binding</keyword>
<reference evidence="8" key="1">
    <citation type="submission" date="2019-09" db="EMBL/GenBank/DDBJ databases">
        <title>Draft genome sequences of 48 bacterial type strains from the CCUG.</title>
        <authorList>
            <person name="Tunovic T."/>
            <person name="Pineiro-Iglesias B."/>
            <person name="Unosson C."/>
            <person name="Inganas E."/>
            <person name="Ohlen M."/>
            <person name="Cardew S."/>
            <person name="Jensie-Markopoulos S."/>
            <person name="Salva-Serra F."/>
            <person name="Jaen-Luchoro D."/>
            <person name="Karlsson R."/>
            <person name="Svensson-Stadler L."/>
            <person name="Chun J."/>
            <person name="Moore E."/>
        </authorList>
    </citation>
    <scope>NUCLEOTIDE SEQUENCE</scope>
    <source>
        <strain evidence="8">CCUG 50899</strain>
    </source>
</reference>
<proteinExistence type="predicted"/>
<dbReference type="PROSITE" id="PS51462">
    <property type="entry name" value="NUDIX"/>
    <property type="match status" value="1"/>
</dbReference>
<evidence type="ECO:0000259" key="7">
    <source>
        <dbReference type="PROSITE" id="PS51462"/>
    </source>
</evidence>
<name>A0A643EZK6_9HYPH</name>
<keyword evidence="4 8" id="KW-0378">Hydrolase</keyword>
<dbReference type="InterPro" id="IPR015797">
    <property type="entry name" value="NUDIX_hydrolase-like_dom_sf"/>
</dbReference>
<dbReference type="CDD" id="cd18870">
    <property type="entry name" value="NUDIX_AcylCoAdiphos_Nudt19"/>
    <property type="match status" value="1"/>
</dbReference>
<comment type="cofactor">
    <cofactor evidence="1">
        <name>Mn(2+)</name>
        <dbReference type="ChEBI" id="CHEBI:29035"/>
    </cofactor>
</comment>
<dbReference type="Gene3D" id="3.90.79.10">
    <property type="entry name" value="Nucleoside Triphosphate Pyrophosphohydrolase"/>
    <property type="match status" value="1"/>
</dbReference>
<evidence type="ECO:0000256" key="4">
    <source>
        <dbReference type="ARBA" id="ARBA00022801"/>
    </source>
</evidence>
<evidence type="ECO:0000256" key="6">
    <source>
        <dbReference type="ARBA" id="ARBA00023211"/>
    </source>
</evidence>
<dbReference type="SUPFAM" id="SSF55811">
    <property type="entry name" value="Nudix"/>
    <property type="match status" value="1"/>
</dbReference>
<dbReference type="PANTHER" id="PTHR12318:SF0">
    <property type="entry name" value="ACYL-COENZYME A DIPHOSPHATASE NUDT19"/>
    <property type="match status" value="1"/>
</dbReference>
<evidence type="ECO:0000313" key="8">
    <source>
        <dbReference type="EMBL" id="KAB0570647.1"/>
    </source>
</evidence>
<gene>
    <name evidence="8" type="ORF">F7Q93_15565</name>
</gene>